<comment type="caution">
    <text evidence="1">The sequence shown here is derived from an EMBL/GenBank/DDBJ whole genome shotgun (WGS) entry which is preliminary data.</text>
</comment>
<accession>A0A9P8W5K5</accession>
<dbReference type="EMBL" id="JAGPYM010000010">
    <property type="protein sequence ID" value="KAH6889828.1"/>
    <property type="molecule type" value="Genomic_DNA"/>
</dbReference>
<protein>
    <recommendedName>
        <fullName evidence="3">F-box domain-containing protein</fullName>
    </recommendedName>
</protein>
<dbReference type="OrthoDB" id="2520703at2759"/>
<feature type="non-terminal residue" evidence="1">
    <location>
        <position position="1"/>
    </location>
</feature>
<evidence type="ECO:0008006" key="3">
    <source>
        <dbReference type="Google" id="ProtNLM"/>
    </source>
</evidence>
<keyword evidence="2" id="KW-1185">Reference proteome</keyword>
<dbReference type="AlphaFoldDB" id="A0A9P8W5K5"/>
<evidence type="ECO:0000313" key="2">
    <source>
        <dbReference type="Proteomes" id="UP000777438"/>
    </source>
</evidence>
<dbReference type="Proteomes" id="UP000777438">
    <property type="component" value="Unassembled WGS sequence"/>
</dbReference>
<organism evidence="1 2">
    <name type="scientific">Thelonectria olida</name>
    <dbReference type="NCBI Taxonomy" id="1576542"/>
    <lineage>
        <taxon>Eukaryota</taxon>
        <taxon>Fungi</taxon>
        <taxon>Dikarya</taxon>
        <taxon>Ascomycota</taxon>
        <taxon>Pezizomycotina</taxon>
        <taxon>Sordariomycetes</taxon>
        <taxon>Hypocreomycetidae</taxon>
        <taxon>Hypocreales</taxon>
        <taxon>Nectriaceae</taxon>
        <taxon>Thelonectria</taxon>
    </lineage>
</organism>
<sequence length="532" mass="60243">MINPPSRSFNCRQRQMANDMACLSLSTLPAEILQQIFGHFCLHCQGEHDKAWDAIPIKPRETKQRPRDRSWYSLDRHALFSLCLTSKRLQLVAERVLYHEFVLGYGDSWDTDQYHWDGRFLSFMRTIASRRDLAQLVQSVYISPQLINASCSIEELKDVRSVLTEAAASIGILLLDAWRRRASVVAYPEGAGWEETFPLFIKYFLDPKAEWTDERRKALYVETSETGRCWLHAELLAVLIACLPNLQQLSIDNNAEWPIHGLPVSAFAALNVSVLGLKRYDYGLGARAVFDLATGLEELNIHKHAPEVNIQLPGVKILRITQAIFMEEDLESLLKACTSGLRTFAYDAAEQNPFVLTVHHQPSFAVRLLQEHKETLTHVHYDVSLRKDMRRVDSSLSFRDFPVLESLLISAVLIRDYLTPDPPDYPIDEALARLLPAGLRVLSIRDFYDEGVKNALLGLVDLMKRHPTSFPRLKIVTAPVGEDAGVFTNLFQAVGVHFSTKCCSLAQARGFLLESLELMMQAPPLPDSDDDL</sequence>
<reference evidence="1 2" key="1">
    <citation type="journal article" date="2021" name="Nat. Commun.">
        <title>Genetic determinants of endophytism in the Arabidopsis root mycobiome.</title>
        <authorList>
            <person name="Mesny F."/>
            <person name="Miyauchi S."/>
            <person name="Thiergart T."/>
            <person name="Pickel B."/>
            <person name="Atanasova L."/>
            <person name="Karlsson M."/>
            <person name="Huettel B."/>
            <person name="Barry K.W."/>
            <person name="Haridas S."/>
            <person name="Chen C."/>
            <person name="Bauer D."/>
            <person name="Andreopoulos W."/>
            <person name="Pangilinan J."/>
            <person name="LaButti K."/>
            <person name="Riley R."/>
            <person name="Lipzen A."/>
            <person name="Clum A."/>
            <person name="Drula E."/>
            <person name="Henrissat B."/>
            <person name="Kohler A."/>
            <person name="Grigoriev I.V."/>
            <person name="Martin F.M."/>
            <person name="Hacquard S."/>
        </authorList>
    </citation>
    <scope>NUCLEOTIDE SEQUENCE [LARGE SCALE GENOMIC DNA]</scope>
    <source>
        <strain evidence="1 2">MPI-CAGE-CH-0241</strain>
    </source>
</reference>
<evidence type="ECO:0000313" key="1">
    <source>
        <dbReference type="EMBL" id="KAH6889828.1"/>
    </source>
</evidence>
<gene>
    <name evidence="1" type="ORF">B0T10DRAFT_486892</name>
</gene>
<name>A0A9P8W5K5_9HYPO</name>
<proteinExistence type="predicted"/>